<reference evidence="2 3" key="1">
    <citation type="submission" date="2020-10" db="EMBL/GenBank/DDBJ databases">
        <title>Degradation of 1,4-Dioxane by Xanthobacter sp. YN2, via a Novel Group-2 Soluble Di-Iron Monooxygenase.</title>
        <authorList>
            <person name="Ma F."/>
            <person name="Wang Y."/>
            <person name="Yang J."/>
            <person name="Guo H."/>
            <person name="Su D."/>
            <person name="Yu L."/>
        </authorList>
    </citation>
    <scope>NUCLEOTIDE SEQUENCE [LARGE SCALE GENOMIC DNA]</scope>
    <source>
        <strain evidence="2 3">YN2</strain>
        <plasmid evidence="2 3">unnamed2</plasmid>
    </source>
</reference>
<evidence type="ECO:0000256" key="1">
    <source>
        <dbReference type="SAM" id="Phobius"/>
    </source>
</evidence>
<accession>A0A974PUJ7</accession>
<gene>
    <name evidence="2" type="ORF">EZH22_30585</name>
</gene>
<geneLocation type="plasmid" evidence="2 3">
    <name>unnamed2</name>
</geneLocation>
<protein>
    <submittedName>
        <fullName evidence="2">Uncharacterized protein</fullName>
    </submittedName>
</protein>
<dbReference type="KEGG" id="xdi:EZH22_30585"/>
<organism evidence="2 3">
    <name type="scientific">Xanthobacter dioxanivorans</name>
    <dbReference type="NCBI Taxonomy" id="2528964"/>
    <lineage>
        <taxon>Bacteria</taxon>
        <taxon>Pseudomonadati</taxon>
        <taxon>Pseudomonadota</taxon>
        <taxon>Alphaproteobacteria</taxon>
        <taxon>Hyphomicrobiales</taxon>
        <taxon>Xanthobacteraceae</taxon>
        <taxon>Xanthobacter</taxon>
    </lineage>
</organism>
<dbReference type="RefSeq" id="WP_203196958.1">
    <property type="nucleotide sequence ID" value="NZ_CP063364.1"/>
</dbReference>
<keyword evidence="1" id="KW-0812">Transmembrane</keyword>
<dbReference type="Proteomes" id="UP000596427">
    <property type="component" value="Plasmid unnamed2"/>
</dbReference>
<dbReference type="EMBL" id="CP063364">
    <property type="protein sequence ID" value="QRG10077.1"/>
    <property type="molecule type" value="Genomic_DNA"/>
</dbReference>
<keyword evidence="1" id="KW-0472">Membrane</keyword>
<feature type="transmembrane region" description="Helical" evidence="1">
    <location>
        <begin position="38"/>
        <end position="57"/>
    </location>
</feature>
<keyword evidence="1" id="KW-1133">Transmembrane helix</keyword>
<sequence>MIRVRTSVDLLRLTRGVFLPAGLFSISGPLLLGELVPQPAAGLSIALGLLLVLLVYCEHVLAPRLPAEPTGRADGNHDFVPKRVRHAWHDAEAIFWRHMPPDLADHALAELEAARRTMRRAIYGGDF</sequence>
<name>A0A974PUJ7_9HYPH</name>
<proteinExistence type="predicted"/>
<keyword evidence="3" id="KW-1185">Reference proteome</keyword>
<evidence type="ECO:0000313" key="2">
    <source>
        <dbReference type="EMBL" id="QRG10077.1"/>
    </source>
</evidence>
<feature type="transmembrane region" description="Helical" evidence="1">
    <location>
        <begin position="12"/>
        <end position="32"/>
    </location>
</feature>
<evidence type="ECO:0000313" key="3">
    <source>
        <dbReference type="Proteomes" id="UP000596427"/>
    </source>
</evidence>
<keyword evidence="2" id="KW-0614">Plasmid</keyword>
<dbReference type="AlphaFoldDB" id="A0A974PUJ7"/>